<feature type="non-terminal residue" evidence="2">
    <location>
        <position position="1"/>
    </location>
</feature>
<sequence>IISYYILRNQRKSKIIFEIILNSMCYITIYSIFLWDKIYYIFKKEGNNVFKYFICIRHETCSIHHSTTCECSLLMTKEELLINAKKTINVYNVCRKTFVIINKRLAYVSPKIKLKYLKFNEEI</sequence>
<keyword evidence="3" id="KW-1185">Reference proteome</keyword>
<protein>
    <submittedName>
        <fullName evidence="2">Uncharacterized protein</fullName>
    </submittedName>
</protein>
<keyword evidence="1" id="KW-0472">Membrane</keyword>
<feature type="transmembrane region" description="Helical" evidence="1">
    <location>
        <begin position="15"/>
        <end position="35"/>
    </location>
</feature>
<proteinExistence type="predicted"/>
<gene>
    <name evidence="2" type="ORF">BCR36DRAFT_311543</name>
</gene>
<accession>A0A1Y1UTV9</accession>
<evidence type="ECO:0000256" key="1">
    <source>
        <dbReference type="SAM" id="Phobius"/>
    </source>
</evidence>
<keyword evidence="1" id="KW-0812">Transmembrane</keyword>
<comment type="caution">
    <text evidence="2">The sequence shown here is derived from an EMBL/GenBank/DDBJ whole genome shotgun (WGS) entry which is preliminary data.</text>
</comment>
<evidence type="ECO:0000313" key="3">
    <source>
        <dbReference type="Proteomes" id="UP000193719"/>
    </source>
</evidence>
<dbReference type="AlphaFoldDB" id="A0A1Y1UTV9"/>
<reference evidence="2 3" key="2">
    <citation type="submission" date="2016-08" db="EMBL/GenBank/DDBJ databases">
        <title>Pervasive Adenine N6-methylation of Active Genes in Fungi.</title>
        <authorList>
            <consortium name="DOE Joint Genome Institute"/>
            <person name="Mondo S.J."/>
            <person name="Dannebaum R.O."/>
            <person name="Kuo R.C."/>
            <person name="Labutti K."/>
            <person name="Haridas S."/>
            <person name="Kuo A."/>
            <person name="Salamov A."/>
            <person name="Ahrendt S.R."/>
            <person name="Lipzen A."/>
            <person name="Sullivan W."/>
            <person name="Andreopoulos W.B."/>
            <person name="Clum A."/>
            <person name="Lindquist E."/>
            <person name="Daum C."/>
            <person name="Ramamoorthy G.K."/>
            <person name="Gryganskyi A."/>
            <person name="Culley D."/>
            <person name="Magnuson J.K."/>
            <person name="James T.Y."/>
            <person name="O'Malley M.A."/>
            <person name="Stajich J.E."/>
            <person name="Spatafora J.W."/>
            <person name="Visel A."/>
            <person name="Grigoriev I.V."/>
        </authorList>
    </citation>
    <scope>NUCLEOTIDE SEQUENCE [LARGE SCALE GENOMIC DNA]</scope>
    <source>
        <strain evidence="3">finn</strain>
    </source>
</reference>
<dbReference type="Proteomes" id="UP000193719">
    <property type="component" value="Unassembled WGS sequence"/>
</dbReference>
<dbReference type="EMBL" id="MCFH01000089">
    <property type="protein sequence ID" value="ORX41392.1"/>
    <property type="molecule type" value="Genomic_DNA"/>
</dbReference>
<organism evidence="2 3">
    <name type="scientific">Piromyces finnis</name>
    <dbReference type="NCBI Taxonomy" id="1754191"/>
    <lineage>
        <taxon>Eukaryota</taxon>
        <taxon>Fungi</taxon>
        <taxon>Fungi incertae sedis</taxon>
        <taxon>Chytridiomycota</taxon>
        <taxon>Chytridiomycota incertae sedis</taxon>
        <taxon>Neocallimastigomycetes</taxon>
        <taxon>Neocallimastigales</taxon>
        <taxon>Neocallimastigaceae</taxon>
        <taxon>Piromyces</taxon>
    </lineage>
</organism>
<reference evidence="2 3" key="1">
    <citation type="submission" date="2016-08" db="EMBL/GenBank/DDBJ databases">
        <title>Genomes of anaerobic fungi encode conserved fungal cellulosomes for biomass hydrolysis.</title>
        <authorList>
            <consortium name="DOE Joint Genome Institute"/>
            <person name="Haitjema C.H."/>
            <person name="Gilmore S.P."/>
            <person name="Henske J.K."/>
            <person name="Solomon K.V."/>
            <person name="De Groot R."/>
            <person name="Kuo A."/>
            <person name="Mondo S.J."/>
            <person name="Salamov A.A."/>
            <person name="Labutti K."/>
            <person name="Zhao Z."/>
            <person name="Chiniquy J."/>
            <person name="Barry K."/>
            <person name="Brewer H.M."/>
            <person name="Purvine S.O."/>
            <person name="Wright A.T."/>
            <person name="Boxma B."/>
            <person name="Van Alen T."/>
            <person name="Hackstein J.H."/>
            <person name="Baker S.E."/>
            <person name="Grigoriev I.V."/>
            <person name="O'Malley M.A."/>
        </authorList>
    </citation>
    <scope>NUCLEOTIDE SEQUENCE [LARGE SCALE GENOMIC DNA]</scope>
    <source>
        <strain evidence="3">finn</strain>
    </source>
</reference>
<evidence type="ECO:0000313" key="2">
    <source>
        <dbReference type="EMBL" id="ORX41392.1"/>
    </source>
</evidence>
<keyword evidence="1" id="KW-1133">Transmembrane helix</keyword>
<name>A0A1Y1UTV9_9FUNG</name>
<dbReference type="OrthoDB" id="10548793at2759"/>